<name>A0A674C6Z2_SALTR</name>
<evidence type="ECO:0000313" key="3">
    <source>
        <dbReference type="Proteomes" id="UP000472277"/>
    </source>
</evidence>
<keyword evidence="3" id="KW-1185">Reference proteome</keyword>
<reference evidence="2" key="2">
    <citation type="submission" date="2025-09" db="UniProtKB">
        <authorList>
            <consortium name="Ensembl"/>
        </authorList>
    </citation>
    <scope>IDENTIFICATION</scope>
</reference>
<dbReference type="InParanoid" id="A0A674C6Z2"/>
<proteinExistence type="predicted"/>
<dbReference type="Ensembl" id="ENSSTUT00000084516.1">
    <property type="protein sequence ID" value="ENSSTUP00000079387.1"/>
    <property type="gene ID" value="ENSSTUG00000035010.1"/>
</dbReference>
<keyword evidence="1" id="KW-0812">Transmembrane</keyword>
<protein>
    <submittedName>
        <fullName evidence="2">Uncharacterized protein</fullName>
    </submittedName>
</protein>
<evidence type="ECO:0000256" key="1">
    <source>
        <dbReference type="SAM" id="Phobius"/>
    </source>
</evidence>
<accession>A0A674C6Z2</accession>
<keyword evidence="1" id="KW-0472">Membrane</keyword>
<feature type="transmembrane region" description="Helical" evidence="1">
    <location>
        <begin position="5"/>
        <end position="24"/>
    </location>
</feature>
<feature type="transmembrane region" description="Helical" evidence="1">
    <location>
        <begin position="74"/>
        <end position="91"/>
    </location>
</feature>
<dbReference type="AlphaFoldDB" id="A0A674C6Z2"/>
<evidence type="ECO:0000313" key="2">
    <source>
        <dbReference type="Ensembl" id="ENSSTUP00000079387.1"/>
    </source>
</evidence>
<dbReference type="Proteomes" id="UP000472277">
    <property type="component" value="Chromosome 16"/>
</dbReference>
<sequence length="92" mass="11277">MHSPLFHFLFWGIFLNKLFFPFHFTSLDYCVWPLHEIQLKIHLNYSGSWVFLHLYPHMQSEPTVFLSRQYPSKYIYFCILFMCLGICLFQFN</sequence>
<keyword evidence="1" id="KW-1133">Transmembrane helix</keyword>
<reference evidence="2" key="1">
    <citation type="submission" date="2025-08" db="UniProtKB">
        <authorList>
            <consortium name="Ensembl"/>
        </authorList>
    </citation>
    <scope>IDENTIFICATION</scope>
</reference>
<organism evidence="2 3">
    <name type="scientific">Salmo trutta</name>
    <name type="common">Brown trout</name>
    <dbReference type="NCBI Taxonomy" id="8032"/>
    <lineage>
        <taxon>Eukaryota</taxon>
        <taxon>Metazoa</taxon>
        <taxon>Chordata</taxon>
        <taxon>Craniata</taxon>
        <taxon>Vertebrata</taxon>
        <taxon>Euteleostomi</taxon>
        <taxon>Actinopterygii</taxon>
        <taxon>Neopterygii</taxon>
        <taxon>Teleostei</taxon>
        <taxon>Protacanthopterygii</taxon>
        <taxon>Salmoniformes</taxon>
        <taxon>Salmonidae</taxon>
        <taxon>Salmoninae</taxon>
        <taxon>Salmo</taxon>
    </lineage>
</organism>